<dbReference type="GO" id="GO:0045893">
    <property type="term" value="P:positive regulation of DNA-templated transcription"/>
    <property type="evidence" value="ECO:0007669"/>
    <property type="project" value="UniProtKB-ARBA"/>
</dbReference>
<dbReference type="GO" id="GO:0005634">
    <property type="term" value="C:nucleus"/>
    <property type="evidence" value="ECO:0007669"/>
    <property type="project" value="TreeGrafter"/>
</dbReference>
<protein>
    <submittedName>
        <fullName evidence="2">Interferon regulatory factor</fullName>
    </submittedName>
</protein>
<dbReference type="PRINTS" id="PR00267">
    <property type="entry name" value="INTFRNREGFCT"/>
</dbReference>
<organism evidence="2 3">
    <name type="scientific">Plakobranchus ocellatus</name>
    <dbReference type="NCBI Taxonomy" id="259542"/>
    <lineage>
        <taxon>Eukaryota</taxon>
        <taxon>Metazoa</taxon>
        <taxon>Spiralia</taxon>
        <taxon>Lophotrochozoa</taxon>
        <taxon>Mollusca</taxon>
        <taxon>Gastropoda</taxon>
        <taxon>Heterobranchia</taxon>
        <taxon>Euthyneura</taxon>
        <taxon>Panpulmonata</taxon>
        <taxon>Sacoglossa</taxon>
        <taxon>Placobranchoidea</taxon>
        <taxon>Plakobranchidae</taxon>
        <taxon>Plakobranchus</taxon>
    </lineage>
</organism>
<dbReference type="SUPFAM" id="SSF46785">
    <property type="entry name" value="Winged helix' DNA-binding domain"/>
    <property type="match status" value="1"/>
</dbReference>
<dbReference type="InterPro" id="IPR017855">
    <property type="entry name" value="SMAD-like_dom_sf"/>
</dbReference>
<dbReference type="GO" id="GO:0000981">
    <property type="term" value="F:DNA-binding transcription factor activity, RNA polymerase II-specific"/>
    <property type="evidence" value="ECO:0007669"/>
    <property type="project" value="TreeGrafter"/>
</dbReference>
<dbReference type="PANTHER" id="PTHR11949">
    <property type="entry name" value="INTERFERON REGULATORY FACTOR"/>
    <property type="match status" value="1"/>
</dbReference>
<dbReference type="EMBL" id="BLXT01001848">
    <property type="protein sequence ID" value="GFN88348.1"/>
    <property type="molecule type" value="Genomic_DNA"/>
</dbReference>
<name>A0AAV3YZ95_9GAST</name>
<dbReference type="PROSITE" id="PS51507">
    <property type="entry name" value="IRF_2"/>
    <property type="match status" value="1"/>
</dbReference>
<dbReference type="InterPro" id="IPR019471">
    <property type="entry name" value="Interferon_reg_factor-3"/>
</dbReference>
<accession>A0AAV3YZ95</accession>
<evidence type="ECO:0000313" key="2">
    <source>
        <dbReference type="EMBL" id="GFN88348.1"/>
    </source>
</evidence>
<dbReference type="InterPro" id="IPR036388">
    <property type="entry name" value="WH-like_DNA-bd_sf"/>
</dbReference>
<dbReference type="InterPro" id="IPR001346">
    <property type="entry name" value="Interferon_reg_fact_DNA-bd_dom"/>
</dbReference>
<dbReference type="SUPFAM" id="SSF49879">
    <property type="entry name" value="SMAD/FHA domain"/>
    <property type="match status" value="1"/>
</dbReference>
<dbReference type="SMART" id="SM00348">
    <property type="entry name" value="IRF"/>
    <property type="match status" value="1"/>
</dbReference>
<sequence length="551" mass="62782">MDEPKKPKRMRNFVLEQLKLGSCPGVCWINERDGIFKVPWHKIKSIERKDIPIKFKIFVEWAKHTGKIKEDEEPNYSKFKTQFRTALTRLNDFEELHNELLKTEEPCKVYKFTDWHWPGCPVSSPDSTSHAPEAGTCHEVQSQSMLLLQENGPNHQMFRTCITGILQTQDLSRNELPVPDTSTVRQTELQPSQTLIAGELCNNFSSPSPVTDILQQALLQTNIPLEMGSVMNPQIIEGSFPDDELSGVMEWISPESSKSNTTSKPFPEFCHSLEQNAEASLPSDLKSIDDDDLVPPGVFTVKRDVEQNTQCSSVYMPDEKATSQNTSQKPGEAEHKMLMLLYYGHPKKQVMERTIGAKGCRLFFGDGKKGFEDTICEEDMFGSSTVEDLPMPPMTESISTHTKIKDFVTKTLDGMNRGIILTFKNGDIYANRLCYSKIYVCDADFNSRLLDRKDSSPQKVFDFKKFSNSLQKGGPKEAPYFILTFAKEVKKDSKIHHPLDKIHVLAYVYHELARSLDSDVNIDYLVSSEPEMSELNTMDRIQKNFKDMKMK</sequence>
<keyword evidence="3" id="KW-1185">Reference proteome</keyword>
<dbReference type="SMART" id="SM01243">
    <property type="entry name" value="IRF-3"/>
    <property type="match status" value="1"/>
</dbReference>
<dbReference type="InterPro" id="IPR036390">
    <property type="entry name" value="WH_DNA-bd_sf"/>
</dbReference>
<dbReference type="GO" id="GO:0000978">
    <property type="term" value="F:RNA polymerase II cis-regulatory region sequence-specific DNA binding"/>
    <property type="evidence" value="ECO:0007669"/>
    <property type="project" value="TreeGrafter"/>
</dbReference>
<dbReference type="PANTHER" id="PTHR11949:SF53">
    <property type="entry name" value="IRF TRYPTOPHAN PENTAD REPEAT DOMAIN-CONTAINING PROTEIN"/>
    <property type="match status" value="1"/>
</dbReference>
<proteinExistence type="predicted"/>
<dbReference type="Gene3D" id="1.10.10.10">
    <property type="entry name" value="Winged helix-like DNA-binding domain superfamily/Winged helix DNA-binding domain"/>
    <property type="match status" value="1"/>
</dbReference>
<dbReference type="Pfam" id="PF00605">
    <property type="entry name" value="IRF"/>
    <property type="match status" value="1"/>
</dbReference>
<dbReference type="AlphaFoldDB" id="A0AAV3YZ95"/>
<gene>
    <name evidence="2" type="ORF">PoB_001485400</name>
</gene>
<dbReference type="InterPro" id="IPR008984">
    <property type="entry name" value="SMAD_FHA_dom_sf"/>
</dbReference>
<evidence type="ECO:0000259" key="1">
    <source>
        <dbReference type="PROSITE" id="PS51507"/>
    </source>
</evidence>
<dbReference type="Pfam" id="PF10401">
    <property type="entry name" value="IRF-3"/>
    <property type="match status" value="1"/>
</dbReference>
<feature type="domain" description="IRF tryptophan pentad repeat" evidence="1">
    <location>
        <begin position="7"/>
        <end position="114"/>
    </location>
</feature>
<evidence type="ECO:0000313" key="3">
    <source>
        <dbReference type="Proteomes" id="UP000735302"/>
    </source>
</evidence>
<dbReference type="Gene3D" id="2.60.200.10">
    <property type="match status" value="1"/>
</dbReference>
<reference evidence="2 3" key="1">
    <citation type="journal article" date="2021" name="Elife">
        <title>Chloroplast acquisition without the gene transfer in kleptoplastic sea slugs, Plakobranchus ocellatus.</title>
        <authorList>
            <person name="Maeda T."/>
            <person name="Takahashi S."/>
            <person name="Yoshida T."/>
            <person name="Shimamura S."/>
            <person name="Takaki Y."/>
            <person name="Nagai Y."/>
            <person name="Toyoda A."/>
            <person name="Suzuki Y."/>
            <person name="Arimoto A."/>
            <person name="Ishii H."/>
            <person name="Satoh N."/>
            <person name="Nishiyama T."/>
            <person name="Hasebe M."/>
            <person name="Maruyama T."/>
            <person name="Minagawa J."/>
            <person name="Obokata J."/>
            <person name="Shigenobu S."/>
        </authorList>
    </citation>
    <scope>NUCLEOTIDE SEQUENCE [LARGE SCALE GENOMIC DNA]</scope>
</reference>
<dbReference type="Proteomes" id="UP000735302">
    <property type="component" value="Unassembled WGS sequence"/>
</dbReference>
<dbReference type="GO" id="GO:0002376">
    <property type="term" value="P:immune system process"/>
    <property type="evidence" value="ECO:0007669"/>
    <property type="project" value="TreeGrafter"/>
</dbReference>
<comment type="caution">
    <text evidence="2">The sequence shown here is derived from an EMBL/GenBank/DDBJ whole genome shotgun (WGS) entry which is preliminary data.</text>
</comment>